<dbReference type="GO" id="GO:0008137">
    <property type="term" value="F:NADH dehydrogenase (ubiquinone) activity"/>
    <property type="evidence" value="ECO:0007669"/>
    <property type="project" value="InterPro"/>
</dbReference>
<dbReference type="Gene3D" id="3.40.50.11540">
    <property type="entry name" value="NADH-ubiquinone oxidoreductase 51kDa subunit"/>
    <property type="match status" value="1"/>
</dbReference>
<evidence type="ECO:0000259" key="6">
    <source>
        <dbReference type="PROSITE" id="PS51379"/>
    </source>
</evidence>
<evidence type="ECO:0000256" key="3">
    <source>
        <dbReference type="ARBA" id="ARBA00022723"/>
    </source>
</evidence>
<comment type="similarity">
    <text evidence="1">Belongs to the complex I 51 kDa subunit family.</text>
</comment>
<dbReference type="EC" id="1.12.1.3" evidence="7"/>
<dbReference type="InterPro" id="IPR019575">
    <property type="entry name" value="Nuop51_4Fe4S-bd"/>
</dbReference>
<keyword evidence="3" id="KW-0479">Metal-binding</keyword>
<dbReference type="EMBL" id="MWAK01000006">
    <property type="protein sequence ID" value="OPZ93823.1"/>
    <property type="molecule type" value="Genomic_DNA"/>
</dbReference>
<keyword evidence="4" id="KW-0408">Iron</keyword>
<dbReference type="GO" id="GO:0046872">
    <property type="term" value="F:metal ion binding"/>
    <property type="evidence" value="ECO:0007669"/>
    <property type="project" value="UniProtKB-KW"/>
</dbReference>
<gene>
    <name evidence="7" type="primary">hndC_2</name>
    <name evidence="7" type="ORF">BWY73_00104</name>
</gene>
<proteinExistence type="inferred from homology"/>
<dbReference type="InterPro" id="IPR017896">
    <property type="entry name" value="4Fe4S_Fe-S-bd"/>
</dbReference>
<dbReference type="SMART" id="SM00928">
    <property type="entry name" value="NADH_4Fe-4S"/>
    <property type="match status" value="1"/>
</dbReference>
<evidence type="ECO:0000256" key="5">
    <source>
        <dbReference type="ARBA" id="ARBA00023014"/>
    </source>
</evidence>
<dbReference type="Pfam" id="PF12838">
    <property type="entry name" value="Fer4_7"/>
    <property type="match status" value="1"/>
</dbReference>
<name>A0A1V5MKP9_UNCT6</name>
<evidence type="ECO:0000256" key="2">
    <source>
        <dbReference type="ARBA" id="ARBA00022485"/>
    </source>
</evidence>
<dbReference type="FunFam" id="3.40.50.11540:FF:000001">
    <property type="entry name" value="NADH dehydrogenase [ubiquinone] flavoprotein 1, mitochondrial"/>
    <property type="match status" value="1"/>
</dbReference>
<feature type="domain" description="4Fe-4S ferredoxin-type" evidence="6">
    <location>
        <begin position="553"/>
        <end position="580"/>
    </location>
</feature>
<dbReference type="PANTHER" id="PTHR43578:SF3">
    <property type="entry name" value="NADH-QUINONE OXIDOREDUCTASE SUBUNIT F"/>
    <property type="match status" value="1"/>
</dbReference>
<keyword evidence="7" id="KW-0560">Oxidoreductase</keyword>
<dbReference type="PROSITE" id="PS00645">
    <property type="entry name" value="COMPLEX1_51K_2"/>
    <property type="match status" value="1"/>
</dbReference>
<keyword evidence="2" id="KW-0004">4Fe-4S</keyword>
<dbReference type="SUPFAM" id="SSF142984">
    <property type="entry name" value="Nqo1 middle domain-like"/>
    <property type="match status" value="1"/>
</dbReference>
<evidence type="ECO:0000256" key="4">
    <source>
        <dbReference type="ARBA" id="ARBA00023004"/>
    </source>
</evidence>
<dbReference type="FunFam" id="1.20.1440.230:FF:000001">
    <property type="entry name" value="Mitochondrial NADH dehydrogenase flavoprotein 1"/>
    <property type="match status" value="1"/>
</dbReference>
<protein>
    <submittedName>
        <fullName evidence="7">NADP-reducing hydrogenase subunit HndC</fullName>
        <ecNumber evidence="7">1.12.1.3</ecNumber>
    </submittedName>
</protein>
<dbReference type="InterPro" id="IPR037225">
    <property type="entry name" value="Nuo51_FMN-bd_sf"/>
</dbReference>
<evidence type="ECO:0000313" key="7">
    <source>
        <dbReference type="EMBL" id="OPZ93823.1"/>
    </source>
</evidence>
<dbReference type="Gene3D" id="3.30.70.20">
    <property type="match status" value="1"/>
</dbReference>
<dbReference type="InterPro" id="IPR001949">
    <property type="entry name" value="NADH-UbQ_OxRdtase_51kDa_CS"/>
</dbReference>
<organism evidence="7">
    <name type="scientific">candidate division TA06 bacterium ADurb.Bin417</name>
    <dbReference type="NCBI Taxonomy" id="1852828"/>
    <lineage>
        <taxon>Bacteria</taxon>
        <taxon>Bacteria division TA06</taxon>
    </lineage>
</organism>
<sequence length="580" mass="63444">MDKKYILVKDTRRAGSNQTEHFAGLLAAKIQASPAAEAVQVVRAADIGFYDQGLVLKFLPGGPVYLNVSEADLDRVVRETVVGGRVLEDLAAAGTARQLRVVLRNCGVINPENLEEYIRRDGYRALSRALFEYTPDKVIEEFKKSGLRGRGGAGYPTWLKWHLTRSVPGAEKYVICNADEGDPGAYMDRSILEGDPHSVLEGMIIAGYAIGANHGYFYIRAEYPLAIERIGKAIEQARERGLLGTGILGSDFNFEVDIRLGAGAFVCGEETALIASIEGKRGTPRPRPPYPSVSGLWGKPTSINNVETFANVPVVMTRGGDWFAGIGTEKSKGTKVFAVTGKVKNSGLVEVPMGVTLRQIVFDIGGGVRSGKKIKAVQTGGPSGGVIPEDRLDTPVDYENLQKLGSIMGSGGMIVMDEDDCMVDIAKFYLGFCVEESCGKCAPCRIGTYQLLKILERISEGEGRSEDLDRLRLIAQAMQKASLCGLGQTASNPVLSTLNYFETEYREHIQAKRCRSFKCRDLLTYSIIQSKCKRCRQCFLNCPVQAISGDREVGFYIQLDKCIKCGKCFEVCKFNAIARE</sequence>
<dbReference type="AlphaFoldDB" id="A0A1V5MKP9"/>
<dbReference type="Gene3D" id="6.10.250.1450">
    <property type="match status" value="1"/>
</dbReference>
<dbReference type="Gene3D" id="3.10.20.600">
    <property type="match status" value="1"/>
</dbReference>
<dbReference type="SUPFAM" id="SSF140490">
    <property type="entry name" value="Nqo1C-terminal domain-like"/>
    <property type="match status" value="1"/>
</dbReference>
<dbReference type="Pfam" id="PF10589">
    <property type="entry name" value="NADH_4Fe-4S"/>
    <property type="match status" value="1"/>
</dbReference>
<reference evidence="7" key="1">
    <citation type="submission" date="2017-02" db="EMBL/GenBank/DDBJ databases">
        <title>Delving into the versatile metabolic prowess of the omnipresent phylum Bacteroidetes.</title>
        <authorList>
            <person name="Nobu M.K."/>
            <person name="Mei R."/>
            <person name="Narihiro T."/>
            <person name="Kuroda K."/>
            <person name="Liu W.-T."/>
        </authorList>
    </citation>
    <scope>NUCLEOTIDE SEQUENCE</scope>
    <source>
        <strain evidence="7">ADurb.Bin417</strain>
    </source>
</reference>
<dbReference type="GO" id="GO:0051539">
    <property type="term" value="F:4 iron, 4 sulfur cluster binding"/>
    <property type="evidence" value="ECO:0007669"/>
    <property type="project" value="UniProtKB-KW"/>
</dbReference>
<dbReference type="InterPro" id="IPR037207">
    <property type="entry name" value="Nuop51_4Fe4S-bd_sf"/>
</dbReference>
<evidence type="ECO:0000256" key="1">
    <source>
        <dbReference type="ARBA" id="ARBA00007523"/>
    </source>
</evidence>
<feature type="domain" description="4Fe-4S ferredoxin-type" evidence="6">
    <location>
        <begin position="523"/>
        <end position="552"/>
    </location>
</feature>
<dbReference type="Gene3D" id="3.40.30.10">
    <property type="entry name" value="Glutaredoxin"/>
    <property type="match status" value="1"/>
</dbReference>
<dbReference type="SUPFAM" id="SSF54862">
    <property type="entry name" value="4Fe-4S ferredoxins"/>
    <property type="match status" value="1"/>
</dbReference>
<dbReference type="Pfam" id="PF01512">
    <property type="entry name" value="Complex1_51K"/>
    <property type="match status" value="1"/>
</dbReference>
<dbReference type="PANTHER" id="PTHR43578">
    <property type="entry name" value="NADH-QUINONE OXIDOREDUCTASE SUBUNIT F"/>
    <property type="match status" value="1"/>
</dbReference>
<keyword evidence="5" id="KW-0411">Iron-sulfur</keyword>
<dbReference type="GO" id="GO:0050583">
    <property type="term" value="F:hydrogen dehydrogenase (NADP+) activity"/>
    <property type="evidence" value="ECO:0007669"/>
    <property type="project" value="UniProtKB-EC"/>
</dbReference>
<dbReference type="Proteomes" id="UP000485484">
    <property type="component" value="Unassembled WGS sequence"/>
</dbReference>
<dbReference type="NCBIfam" id="NF010120">
    <property type="entry name" value="PRK13596.1"/>
    <property type="match status" value="1"/>
</dbReference>
<dbReference type="Gene3D" id="1.20.1440.230">
    <property type="entry name" value="NADH-ubiquinone oxidoreductase 51kDa subunit, iron-sulphur binding domain"/>
    <property type="match status" value="1"/>
</dbReference>
<dbReference type="InterPro" id="IPR011538">
    <property type="entry name" value="Nuo51_FMN-bd"/>
</dbReference>
<accession>A0A1V5MKP9</accession>
<dbReference type="PROSITE" id="PS51379">
    <property type="entry name" value="4FE4S_FER_2"/>
    <property type="match status" value="2"/>
</dbReference>
<dbReference type="GO" id="GO:0010181">
    <property type="term" value="F:FMN binding"/>
    <property type="evidence" value="ECO:0007669"/>
    <property type="project" value="InterPro"/>
</dbReference>
<comment type="caution">
    <text evidence="7">The sequence shown here is derived from an EMBL/GenBank/DDBJ whole genome shotgun (WGS) entry which is preliminary data.</text>
</comment>
<dbReference type="SUPFAM" id="SSF142019">
    <property type="entry name" value="Nqo1 FMN-binding domain-like"/>
    <property type="match status" value="1"/>
</dbReference>